<dbReference type="EMBL" id="JAIWYP010000008">
    <property type="protein sequence ID" value="KAH3790939.1"/>
    <property type="molecule type" value="Genomic_DNA"/>
</dbReference>
<reference evidence="1" key="1">
    <citation type="journal article" date="2019" name="bioRxiv">
        <title>The Genome of the Zebra Mussel, Dreissena polymorpha: A Resource for Invasive Species Research.</title>
        <authorList>
            <person name="McCartney M.A."/>
            <person name="Auch B."/>
            <person name="Kono T."/>
            <person name="Mallez S."/>
            <person name="Zhang Y."/>
            <person name="Obille A."/>
            <person name="Becker A."/>
            <person name="Abrahante J.E."/>
            <person name="Garbe J."/>
            <person name="Badalamenti J.P."/>
            <person name="Herman A."/>
            <person name="Mangelson H."/>
            <person name="Liachko I."/>
            <person name="Sullivan S."/>
            <person name="Sone E.D."/>
            <person name="Koren S."/>
            <person name="Silverstein K.A.T."/>
            <person name="Beckman K.B."/>
            <person name="Gohl D.M."/>
        </authorList>
    </citation>
    <scope>NUCLEOTIDE SEQUENCE</scope>
    <source>
        <strain evidence="1">Duluth1</strain>
        <tissue evidence="1">Whole animal</tissue>
    </source>
</reference>
<evidence type="ECO:0000313" key="2">
    <source>
        <dbReference type="Proteomes" id="UP000828390"/>
    </source>
</evidence>
<gene>
    <name evidence="1" type="ORF">DPMN_169147</name>
</gene>
<reference evidence="1" key="2">
    <citation type="submission" date="2020-11" db="EMBL/GenBank/DDBJ databases">
        <authorList>
            <person name="McCartney M.A."/>
            <person name="Auch B."/>
            <person name="Kono T."/>
            <person name="Mallez S."/>
            <person name="Becker A."/>
            <person name="Gohl D.M."/>
            <person name="Silverstein K.A.T."/>
            <person name="Koren S."/>
            <person name="Bechman K.B."/>
            <person name="Herman A."/>
            <person name="Abrahante J.E."/>
            <person name="Garbe J."/>
        </authorList>
    </citation>
    <scope>NUCLEOTIDE SEQUENCE</scope>
    <source>
        <strain evidence="1">Duluth1</strain>
        <tissue evidence="1">Whole animal</tissue>
    </source>
</reference>
<proteinExistence type="predicted"/>
<sequence>MVNYRTNVPCRRGNISPLGRTVWSPSFRLAAPIRAQLTRKPVVQLGTNLLHGIL</sequence>
<keyword evidence="2" id="KW-1185">Reference proteome</keyword>
<organism evidence="1 2">
    <name type="scientific">Dreissena polymorpha</name>
    <name type="common">Zebra mussel</name>
    <name type="synonym">Mytilus polymorpha</name>
    <dbReference type="NCBI Taxonomy" id="45954"/>
    <lineage>
        <taxon>Eukaryota</taxon>
        <taxon>Metazoa</taxon>
        <taxon>Spiralia</taxon>
        <taxon>Lophotrochozoa</taxon>
        <taxon>Mollusca</taxon>
        <taxon>Bivalvia</taxon>
        <taxon>Autobranchia</taxon>
        <taxon>Heteroconchia</taxon>
        <taxon>Euheterodonta</taxon>
        <taxon>Imparidentia</taxon>
        <taxon>Neoheterodontei</taxon>
        <taxon>Myida</taxon>
        <taxon>Dreissenoidea</taxon>
        <taxon>Dreissenidae</taxon>
        <taxon>Dreissena</taxon>
    </lineage>
</organism>
<name>A0A9D4J015_DREPO</name>
<accession>A0A9D4J015</accession>
<comment type="caution">
    <text evidence="1">The sequence shown here is derived from an EMBL/GenBank/DDBJ whole genome shotgun (WGS) entry which is preliminary data.</text>
</comment>
<evidence type="ECO:0000313" key="1">
    <source>
        <dbReference type="EMBL" id="KAH3790939.1"/>
    </source>
</evidence>
<protein>
    <submittedName>
        <fullName evidence="1">Uncharacterized protein</fullName>
    </submittedName>
</protein>
<dbReference type="Proteomes" id="UP000828390">
    <property type="component" value="Unassembled WGS sequence"/>
</dbReference>
<dbReference type="AlphaFoldDB" id="A0A9D4J015"/>